<dbReference type="RefSeq" id="WP_069314447.1">
    <property type="nucleotide sequence ID" value="NZ_MDTU01000006.1"/>
</dbReference>
<evidence type="ECO:0000256" key="1">
    <source>
        <dbReference type="SAM" id="MobiDB-lite"/>
    </source>
</evidence>
<gene>
    <name evidence="2" type="ORF">BGC07_18035</name>
</gene>
<keyword evidence="3" id="KW-1185">Reference proteome</keyword>
<comment type="caution">
    <text evidence="2">The sequence shown here is derived from an EMBL/GenBank/DDBJ whole genome shotgun (WGS) entry which is preliminary data.</text>
</comment>
<dbReference type="InterPro" id="IPR006429">
    <property type="entry name" value="Phage_lambda_portal"/>
</dbReference>
<dbReference type="Pfam" id="PF05136">
    <property type="entry name" value="Phage_portal_2"/>
    <property type="match status" value="1"/>
</dbReference>
<name>A0ABX3A4Y2_9GAMM</name>
<evidence type="ECO:0000313" key="3">
    <source>
        <dbReference type="Proteomes" id="UP000094329"/>
    </source>
</evidence>
<feature type="region of interest" description="Disordered" evidence="1">
    <location>
        <begin position="495"/>
        <end position="515"/>
    </location>
</feature>
<dbReference type="Proteomes" id="UP000094329">
    <property type="component" value="Unassembled WGS sequence"/>
</dbReference>
<evidence type="ECO:0000313" key="2">
    <source>
        <dbReference type="EMBL" id="ODN41174.1"/>
    </source>
</evidence>
<organism evidence="2 3">
    <name type="scientific">Piscirickettsia litoralis</name>
    <dbReference type="NCBI Taxonomy" id="1891921"/>
    <lineage>
        <taxon>Bacteria</taxon>
        <taxon>Pseudomonadati</taxon>
        <taxon>Pseudomonadota</taxon>
        <taxon>Gammaproteobacteria</taxon>
        <taxon>Thiotrichales</taxon>
        <taxon>Piscirickettsiaceae</taxon>
        <taxon>Piscirickettsia</taxon>
    </lineage>
</organism>
<protein>
    <submittedName>
        <fullName evidence="2">Phage portal protein</fullName>
    </submittedName>
</protein>
<accession>A0ABX3A4Y2</accession>
<dbReference type="NCBIfam" id="TIGR01539">
    <property type="entry name" value="portal_lambda"/>
    <property type="match status" value="1"/>
</dbReference>
<sequence length="515" mass="58292">MKNKVRFDWNKKSWSAVNQYDGASRKGQLSRWFATGDGPNAVMIDSLETLRNRSRALVRNNAWAAGIIESYTANLIGTGIRPNWNFKSRNIPLSDEQNDTLKKELQRYWSLFSRHCDYDGHNDIYGLQTLVTREVMESGECFLIKKPRRLNKIPVPLQFQVIESDYVDLNYSETHANGNQIRMGIEFNSKGQRVAYHVWTHHPQDNNMTSINKRQRLTADKVIHIFKPIRAGQVRGVPWLTAIIATLRMLDQYMFAELTRKQAAAMVVFWIKNMVGVGDPNDATFYKTNSEESNSSSPEDFPADFMGLNPGTTVSLGDNEEIEMTQPADVGANYEAWIQQELRNVAIGAGVLSQHVSGDYSDANKASLRAALIEFRRKCEALQQQLIVHQLCRPIVASFLDTLSTYNLVHLPSYSEYRNDYIDIRWHAQRWQSVDPDKDAATIKTMLRLGLTSLSEQAAMQGRDAEDLLEEIAKDQTLMQKLGLVFDSNPGQTATNGLLQSGDESIDEATSTAIQ</sequence>
<dbReference type="EMBL" id="MDTU01000006">
    <property type="protein sequence ID" value="ODN41174.1"/>
    <property type="molecule type" value="Genomic_DNA"/>
</dbReference>
<reference evidence="2 3" key="1">
    <citation type="submission" date="2016-08" db="EMBL/GenBank/DDBJ databases">
        <title>Draft genome sequence of Candidatus Piscirickettsia litoralis, from seawater.</title>
        <authorList>
            <person name="Wan X."/>
            <person name="Lee A.J."/>
            <person name="Hou S."/>
            <person name="Donachie S.P."/>
        </authorList>
    </citation>
    <scope>NUCLEOTIDE SEQUENCE [LARGE SCALE GENOMIC DNA]</scope>
    <source>
        <strain evidence="2 3">Y2</strain>
    </source>
</reference>
<proteinExistence type="predicted"/>